<feature type="compositionally biased region" description="Basic and acidic residues" evidence="3">
    <location>
        <begin position="295"/>
        <end position="307"/>
    </location>
</feature>
<dbReference type="CDD" id="cd07380">
    <property type="entry name" value="MPP_CWF19_N"/>
    <property type="match status" value="1"/>
</dbReference>
<dbReference type="FunFam" id="3.30.428.10:FF:000024">
    <property type="entry name" value="CWF19-like cell cycle control factor 1"/>
    <property type="match status" value="1"/>
</dbReference>
<evidence type="ECO:0000259" key="5">
    <source>
        <dbReference type="Pfam" id="PF04677"/>
    </source>
</evidence>
<dbReference type="GO" id="GO:0071014">
    <property type="term" value="C:post-mRNA release spliceosomal complex"/>
    <property type="evidence" value="ECO:0007669"/>
    <property type="project" value="TreeGrafter"/>
</dbReference>
<dbReference type="InParanoid" id="A0A1S3IEX5"/>
<evidence type="ECO:0000313" key="6">
    <source>
        <dbReference type="Proteomes" id="UP000085678"/>
    </source>
</evidence>
<dbReference type="InterPro" id="IPR029052">
    <property type="entry name" value="Metallo-depent_PP-like"/>
</dbReference>
<dbReference type="AlphaFoldDB" id="A0A1S3IEX5"/>
<dbReference type="InterPro" id="IPR006767">
    <property type="entry name" value="Cwf19-like_C_dom-2"/>
</dbReference>
<protein>
    <recommendedName>
        <fullName evidence="2">CWF19-like protein 1</fullName>
    </recommendedName>
</protein>
<organism evidence="6 7">
    <name type="scientific">Lingula anatina</name>
    <name type="common">Brachiopod</name>
    <name type="synonym">Lingula unguis</name>
    <dbReference type="NCBI Taxonomy" id="7574"/>
    <lineage>
        <taxon>Eukaryota</taxon>
        <taxon>Metazoa</taxon>
        <taxon>Spiralia</taxon>
        <taxon>Lophotrochozoa</taxon>
        <taxon>Brachiopoda</taxon>
        <taxon>Linguliformea</taxon>
        <taxon>Lingulata</taxon>
        <taxon>Lingulida</taxon>
        <taxon>Linguloidea</taxon>
        <taxon>Lingulidae</taxon>
        <taxon>Lingula</taxon>
    </lineage>
</organism>
<accession>A0A1S3IEX5</accession>
<evidence type="ECO:0000259" key="4">
    <source>
        <dbReference type="Pfam" id="PF04676"/>
    </source>
</evidence>
<comment type="similarity">
    <text evidence="1">Belongs to the CWF19 family.</text>
</comment>
<name>A0A1S3IEX5_LINAN</name>
<dbReference type="KEGG" id="lak:106163599"/>
<dbReference type="SUPFAM" id="SSF56300">
    <property type="entry name" value="Metallo-dependent phosphatases"/>
    <property type="match status" value="1"/>
</dbReference>
<dbReference type="InterPro" id="IPR040194">
    <property type="entry name" value="Cwf19-like"/>
</dbReference>
<dbReference type="GO" id="GO:0061632">
    <property type="term" value="F:RNA lariat debranching enzyme activator activity"/>
    <property type="evidence" value="ECO:0007669"/>
    <property type="project" value="TreeGrafter"/>
</dbReference>
<dbReference type="Pfam" id="PF04677">
    <property type="entry name" value="CwfJ_C_1"/>
    <property type="match status" value="1"/>
</dbReference>
<dbReference type="RefSeq" id="XP_013396693.1">
    <property type="nucleotide sequence ID" value="XM_013541239.1"/>
</dbReference>
<dbReference type="GeneID" id="106163599"/>
<evidence type="ECO:0000256" key="3">
    <source>
        <dbReference type="SAM" id="MobiDB-lite"/>
    </source>
</evidence>
<dbReference type="PANTHER" id="PTHR12072">
    <property type="entry name" value="CWF19, CELL CYCLE CONTROL PROTEIN"/>
    <property type="match status" value="1"/>
</dbReference>
<proteinExistence type="inferred from homology"/>
<dbReference type="Proteomes" id="UP000085678">
    <property type="component" value="Unplaced"/>
</dbReference>
<reference evidence="7" key="1">
    <citation type="submission" date="2025-08" db="UniProtKB">
        <authorList>
            <consortium name="RefSeq"/>
        </authorList>
    </citation>
    <scope>IDENTIFICATION</scope>
    <source>
        <tissue evidence="7">Gonads</tissue>
    </source>
</reference>
<dbReference type="SUPFAM" id="SSF54197">
    <property type="entry name" value="HIT-like"/>
    <property type="match status" value="1"/>
</dbReference>
<dbReference type="PANTHER" id="PTHR12072:SF4">
    <property type="entry name" value="CWF19-LIKE PROTEIN 1"/>
    <property type="match status" value="1"/>
</dbReference>
<evidence type="ECO:0000256" key="2">
    <source>
        <dbReference type="ARBA" id="ARBA00041007"/>
    </source>
</evidence>
<dbReference type="InterPro" id="IPR036265">
    <property type="entry name" value="HIT-like_sf"/>
</dbReference>
<feature type="region of interest" description="Disordered" evidence="3">
    <location>
        <begin position="285"/>
        <end position="318"/>
    </location>
</feature>
<feature type="domain" description="Cwf19-like protein C-terminal" evidence="4">
    <location>
        <begin position="435"/>
        <end position="523"/>
    </location>
</feature>
<evidence type="ECO:0000256" key="1">
    <source>
        <dbReference type="ARBA" id="ARBA00006795"/>
    </source>
</evidence>
<gene>
    <name evidence="7" type="primary">LOC106163599</name>
</gene>
<keyword evidence="6" id="KW-1185">Reference proteome</keyword>
<dbReference type="Pfam" id="PF04676">
    <property type="entry name" value="CwfJ_C_2"/>
    <property type="match status" value="1"/>
</dbReference>
<dbReference type="GO" id="GO:0000398">
    <property type="term" value="P:mRNA splicing, via spliceosome"/>
    <property type="evidence" value="ECO:0007669"/>
    <property type="project" value="TreeGrafter"/>
</dbReference>
<feature type="domain" description="Cwf19-like C-terminal" evidence="5">
    <location>
        <begin position="308"/>
        <end position="425"/>
    </location>
</feature>
<sequence>MSTTPLKILVSGDVEGKLTQLYNRINTIQKKGGPFDMLLCVGDFFGDSDEEFQQYLKGNLKAPISTFILGPSKEHHGDHFKDVNGTELCDNITYLGKKGVFSGSSGLQIAYLCGKEGDESDASHFSSEDLNSIRVPLQTDSSNYKGVDILLTSQWPRGVEKYGSKAEEVDSNTTGSSFIAQLAVDLKPRYHFSGLEGTFYERQPYRNHKVLAESAKHVTRFLALAKVGNKEKKKWLYAMNIVPLNKMNSEELVKQPEDVTECPYKNIPVQAKPKAQEESSTQFFYDMSGGQGKKRPGDKTKGPPEKKQQRKPPQPTGPCWFCLGSPEVEKHLVISIGTQVYLALAKGPLVPEHVLILPIGHYQSTVSLPDDVRSEIEQFKSALKKFYKSLGKAAVFFERNFRTQHLQIQACPIERDHVQDVKQVFDECASFQKLELHEIPKLSDLKQIVPVGAPYFYAELPTGDKLLHRISKNFPLQFGREALASPELLNMLDRVDWRNCKYSKEEETNMAKELRTAFQPFDFNL</sequence>
<dbReference type="OrthoDB" id="444325at2759"/>
<evidence type="ECO:0000313" key="7">
    <source>
        <dbReference type="RefSeq" id="XP_013396693.1"/>
    </source>
</evidence>
<dbReference type="STRING" id="7574.A0A1S3IEX5"/>
<dbReference type="InterPro" id="IPR006768">
    <property type="entry name" value="Cwf19-like_C_dom-1"/>
</dbReference>
<dbReference type="Gene3D" id="3.30.428.10">
    <property type="entry name" value="HIT-like"/>
    <property type="match status" value="1"/>
</dbReference>
<dbReference type="FunCoup" id="A0A1S3IEX5">
    <property type="interactions" value="2419"/>
</dbReference>